<dbReference type="PROSITE" id="PS51257">
    <property type="entry name" value="PROKAR_LIPOPROTEIN"/>
    <property type="match status" value="1"/>
</dbReference>
<evidence type="ECO:0000313" key="2">
    <source>
        <dbReference type="EMBL" id="PRH84676.1"/>
    </source>
</evidence>
<keyword evidence="1" id="KW-0732">Signal</keyword>
<dbReference type="Proteomes" id="UP000237682">
    <property type="component" value="Unassembled WGS sequence"/>
</dbReference>
<dbReference type="RefSeq" id="WP_105865001.1">
    <property type="nucleotide sequence ID" value="NZ_PUEJ01000012.1"/>
</dbReference>
<organism evidence="2 3">
    <name type="scientific">Labrys okinawensis</name>
    <dbReference type="NCBI Taxonomy" id="346911"/>
    <lineage>
        <taxon>Bacteria</taxon>
        <taxon>Pseudomonadati</taxon>
        <taxon>Pseudomonadota</taxon>
        <taxon>Alphaproteobacteria</taxon>
        <taxon>Hyphomicrobiales</taxon>
        <taxon>Xanthobacteraceae</taxon>
        <taxon>Labrys</taxon>
    </lineage>
</organism>
<gene>
    <name evidence="2" type="ORF">C5L14_26195</name>
</gene>
<comment type="caution">
    <text evidence="2">The sequence shown here is derived from an EMBL/GenBank/DDBJ whole genome shotgun (WGS) entry which is preliminary data.</text>
</comment>
<protein>
    <recommendedName>
        <fullName evidence="4">DUF3568 domain-containing protein</fullName>
    </recommendedName>
</protein>
<feature type="signal peptide" evidence="1">
    <location>
        <begin position="1"/>
        <end position="21"/>
    </location>
</feature>
<accession>A0A2S9Q5P9</accession>
<evidence type="ECO:0008006" key="4">
    <source>
        <dbReference type="Google" id="ProtNLM"/>
    </source>
</evidence>
<keyword evidence="3" id="KW-1185">Reference proteome</keyword>
<name>A0A2S9Q5P9_9HYPH</name>
<dbReference type="EMBL" id="PUEJ01000012">
    <property type="protein sequence ID" value="PRH84676.1"/>
    <property type="molecule type" value="Genomic_DNA"/>
</dbReference>
<evidence type="ECO:0000313" key="3">
    <source>
        <dbReference type="Proteomes" id="UP000237682"/>
    </source>
</evidence>
<dbReference type="AlphaFoldDB" id="A0A2S9Q5P9"/>
<feature type="chain" id="PRO_5015722293" description="DUF3568 domain-containing protein" evidence="1">
    <location>
        <begin position="22"/>
        <end position="138"/>
    </location>
</feature>
<proteinExistence type="predicted"/>
<sequence length="138" mass="14426">MLRYFAGAAALALLAASPAAAQSCAQNLRTSGVPLLTGLTYSTWAVFPKVAPARALDNVGRALSAEGIDVVSVDKRAGVLIADQDGANNGRRQTVRVTARKTGNGTRVDLQFHVQAGQIATEDALRSHICRVVNTAGR</sequence>
<evidence type="ECO:0000256" key="1">
    <source>
        <dbReference type="SAM" id="SignalP"/>
    </source>
</evidence>
<reference evidence="2 3" key="1">
    <citation type="submission" date="2018-02" db="EMBL/GenBank/DDBJ databases">
        <title>Whole genome sequencing of endophytic bacterium.</title>
        <authorList>
            <person name="Eedara R."/>
            <person name="Podile A.R."/>
        </authorList>
    </citation>
    <scope>NUCLEOTIDE SEQUENCE [LARGE SCALE GENOMIC DNA]</scope>
    <source>
        <strain evidence="2 3">RP1T</strain>
    </source>
</reference>
<dbReference type="OrthoDB" id="8005288at2"/>